<dbReference type="RefSeq" id="XP_031339173.1">
    <property type="nucleotide sequence ID" value="XM_031483313.1"/>
</dbReference>
<proteinExistence type="predicted"/>
<organism evidence="2">
    <name type="scientific">Photinus pyralis</name>
    <name type="common">Common eastern firefly</name>
    <name type="synonym">Lampyris pyralis</name>
    <dbReference type="NCBI Taxonomy" id="7054"/>
    <lineage>
        <taxon>Eukaryota</taxon>
        <taxon>Metazoa</taxon>
        <taxon>Ecdysozoa</taxon>
        <taxon>Arthropoda</taxon>
        <taxon>Hexapoda</taxon>
        <taxon>Insecta</taxon>
        <taxon>Pterygota</taxon>
        <taxon>Neoptera</taxon>
        <taxon>Endopterygota</taxon>
        <taxon>Coleoptera</taxon>
        <taxon>Polyphaga</taxon>
        <taxon>Elateriformia</taxon>
        <taxon>Elateroidea</taxon>
        <taxon>Lampyridae</taxon>
        <taxon>Lampyrinae</taxon>
        <taxon>Photinus</taxon>
    </lineage>
</organism>
<dbReference type="GeneID" id="116163024"/>
<dbReference type="InterPro" id="IPR013762">
    <property type="entry name" value="Integrase-like_cat_sf"/>
</dbReference>
<protein>
    <recommendedName>
        <fullName evidence="3">Tyr recombinase domain-containing protein</fullName>
    </recommendedName>
</protein>
<reference evidence="2" key="1">
    <citation type="journal article" date="2016" name="Sci. Rep.">
        <title>Molecular characterization of firefly nuptial gifts: a multi-omics approach sheds light on postcopulatory sexual selection.</title>
        <authorList>
            <person name="Al-Wathiqui N."/>
            <person name="Fallon T.R."/>
            <person name="South A."/>
            <person name="Weng J.K."/>
            <person name="Lewis S.M."/>
        </authorList>
    </citation>
    <scope>NUCLEOTIDE SEQUENCE</scope>
</reference>
<name>A0A1Y1LPC8_PHOPY</name>
<evidence type="ECO:0008006" key="3">
    <source>
        <dbReference type="Google" id="ProtNLM"/>
    </source>
</evidence>
<dbReference type="SUPFAM" id="SSF56349">
    <property type="entry name" value="DNA breaking-rejoining enzymes"/>
    <property type="match status" value="1"/>
</dbReference>
<dbReference type="GeneID" id="116167789"/>
<dbReference type="GO" id="GO:0003677">
    <property type="term" value="F:DNA binding"/>
    <property type="evidence" value="ECO:0007669"/>
    <property type="project" value="InterPro"/>
</dbReference>
<dbReference type="GO" id="GO:0015074">
    <property type="term" value="P:DNA integration"/>
    <property type="evidence" value="ECO:0007669"/>
    <property type="project" value="InterPro"/>
</dbReference>
<dbReference type="GO" id="GO:0006310">
    <property type="term" value="P:DNA recombination"/>
    <property type="evidence" value="ECO:0007669"/>
    <property type="project" value="UniProtKB-KW"/>
</dbReference>
<dbReference type="RefSeq" id="XP_031332705.1">
    <property type="nucleotide sequence ID" value="XM_031476845.1"/>
</dbReference>
<dbReference type="RefSeq" id="XP_031332707.1">
    <property type="nucleotide sequence ID" value="XM_031476847.1"/>
</dbReference>
<dbReference type="EMBL" id="GEZM01051832">
    <property type="protein sequence ID" value="JAV74678.1"/>
    <property type="molecule type" value="Transcribed_RNA"/>
</dbReference>
<evidence type="ECO:0000313" key="2">
    <source>
        <dbReference type="EMBL" id="JAV74678.1"/>
    </source>
</evidence>
<dbReference type="AlphaFoldDB" id="A0A1Y1LPC8"/>
<accession>A0A1Y1LPC8</accession>
<dbReference type="KEGG" id="ppyr:116163024"/>
<dbReference type="Gene3D" id="1.10.443.10">
    <property type="entry name" value="Intergrase catalytic core"/>
    <property type="match status" value="1"/>
</dbReference>
<feature type="non-terminal residue" evidence="2">
    <location>
        <position position="206"/>
    </location>
</feature>
<evidence type="ECO:0000256" key="1">
    <source>
        <dbReference type="ARBA" id="ARBA00023172"/>
    </source>
</evidence>
<dbReference type="InterPro" id="IPR011010">
    <property type="entry name" value="DNA_brk_join_enz"/>
</dbReference>
<dbReference type="RefSeq" id="XP_031332706.1">
    <property type="nucleotide sequence ID" value="XM_031476846.1"/>
</dbReference>
<keyword evidence="1" id="KW-0233">DNA recombination</keyword>
<sequence>MDIDGDFDEDLFCVTPPDEVLEAVNEATLSLLPTKSREKYENAYQRFMEYRSSKEQSKVFTNEQIGEFMINAPNDTYLMAKVVVIFGIYGPCRREELCNLKLADIEDLGSQLLVKIPCNTANKPRSFIVNGTYLGAYRKYATVRPSNFECNRFFFKYHNGKRFKQVGVHHLQNKNCSINYEVESTGLSNLIGNCNNCTINVHINRK</sequence>
<dbReference type="KEGG" id="ppyr:116167789"/>
<dbReference type="OrthoDB" id="6782577at2759"/>